<proteinExistence type="predicted"/>
<keyword evidence="2" id="KW-1185">Reference proteome</keyword>
<organism evidence="1 2">
    <name type="scientific">Alternaria gaisen</name>
    <dbReference type="NCBI Taxonomy" id="167740"/>
    <lineage>
        <taxon>Eukaryota</taxon>
        <taxon>Fungi</taxon>
        <taxon>Dikarya</taxon>
        <taxon>Ascomycota</taxon>
        <taxon>Pezizomycotina</taxon>
        <taxon>Dothideomycetes</taxon>
        <taxon>Pleosporomycetidae</taxon>
        <taxon>Pleosporales</taxon>
        <taxon>Pleosporineae</taxon>
        <taxon>Pleosporaceae</taxon>
        <taxon>Alternaria</taxon>
        <taxon>Alternaria sect. Alternaria</taxon>
    </lineage>
</organism>
<dbReference type="Proteomes" id="UP000293547">
    <property type="component" value="Unassembled WGS sequence"/>
</dbReference>
<accession>A0ACB6FSS4</accession>
<evidence type="ECO:0000313" key="1">
    <source>
        <dbReference type="EMBL" id="KAB2107441.1"/>
    </source>
</evidence>
<dbReference type="EMBL" id="PDWZ02000003">
    <property type="protein sequence ID" value="KAB2107441.1"/>
    <property type="molecule type" value="Genomic_DNA"/>
</dbReference>
<sequence length="48" mass="5761">MLLVSKVGTNWERVGLWIQPFKSEEEAQVFEQWLQSSPTYKTRDFWIA</sequence>
<comment type="caution">
    <text evidence="1">The sequence shown here is derived from an EMBL/GenBank/DDBJ whole genome shotgun (WGS) entry which is preliminary data.</text>
</comment>
<reference evidence="1 2" key="1">
    <citation type="journal article" date="2019" name="bioRxiv">
        <title>Genomics, evolutionary history and diagnostics of the Alternaria alternata species group including apple and Asian pear pathotypes.</title>
        <authorList>
            <person name="Armitage A.D."/>
            <person name="Cockerton H.M."/>
            <person name="Sreenivasaprasad S."/>
            <person name="Woodhall J.W."/>
            <person name="Lane C.R."/>
            <person name="Harrison R.J."/>
            <person name="Clarkson J.P."/>
        </authorList>
    </citation>
    <scope>NUCLEOTIDE SEQUENCE [LARGE SCALE GENOMIC DNA]</scope>
    <source>
        <strain evidence="1 2">FERA 650</strain>
    </source>
</reference>
<name>A0ACB6FSS4_9PLEO</name>
<gene>
    <name evidence="1" type="ORF">AG0111_0g3773</name>
</gene>
<protein>
    <submittedName>
        <fullName evidence="1">Uncharacterized protein</fullName>
    </submittedName>
</protein>
<evidence type="ECO:0000313" key="2">
    <source>
        <dbReference type="Proteomes" id="UP000293547"/>
    </source>
</evidence>